<evidence type="ECO:0000313" key="2">
    <source>
        <dbReference type="EMBL" id="QHT89942.1"/>
    </source>
</evidence>
<organism evidence="2">
    <name type="scientific">viral metagenome</name>
    <dbReference type="NCBI Taxonomy" id="1070528"/>
    <lineage>
        <taxon>unclassified sequences</taxon>
        <taxon>metagenomes</taxon>
        <taxon>organismal metagenomes</taxon>
    </lineage>
</organism>
<sequence length="273" mass="29232">MAASQPQPQQIGTETRSQILPVADPAGPGFLGPKYDPSDFVPLPGDIGVRRGGNLSDVTNAISGVAYYADTIGFGESTNPLTRGMDFQHFGVNYFMKTGAKCSNGADMWMYVETIPRGDALGKKVQKGLESAGLPAMRGLAPGMLEDVQSALDPRPVIGAMFGGAYPSCKQVTKPVGDEKGRISDPESGDMWVEGPVTMVGGRPHQIKWIQDKDISRDDWEKAPKTMKPDGTPIATAAPAREGFTTEAQTAEIALVTSLLLATTAVLWFRFRK</sequence>
<dbReference type="AlphaFoldDB" id="A0A6C0IAW1"/>
<evidence type="ECO:0000256" key="1">
    <source>
        <dbReference type="SAM" id="MobiDB-lite"/>
    </source>
</evidence>
<proteinExistence type="predicted"/>
<accession>A0A6C0IAW1</accession>
<feature type="region of interest" description="Disordered" evidence="1">
    <location>
        <begin position="1"/>
        <end position="28"/>
    </location>
</feature>
<feature type="compositionally biased region" description="Polar residues" evidence="1">
    <location>
        <begin position="1"/>
        <end position="18"/>
    </location>
</feature>
<name>A0A6C0IAW1_9ZZZZ</name>
<dbReference type="EMBL" id="MN740152">
    <property type="protein sequence ID" value="QHT89942.1"/>
    <property type="molecule type" value="Genomic_DNA"/>
</dbReference>
<protein>
    <submittedName>
        <fullName evidence="2">Uncharacterized protein</fullName>
    </submittedName>
</protein>
<reference evidence="2" key="1">
    <citation type="journal article" date="2020" name="Nature">
        <title>Giant virus diversity and host interactions through global metagenomics.</title>
        <authorList>
            <person name="Schulz F."/>
            <person name="Roux S."/>
            <person name="Paez-Espino D."/>
            <person name="Jungbluth S."/>
            <person name="Walsh D.A."/>
            <person name="Denef V.J."/>
            <person name="McMahon K.D."/>
            <person name="Konstantinidis K.T."/>
            <person name="Eloe-Fadrosh E.A."/>
            <person name="Kyrpides N.C."/>
            <person name="Woyke T."/>
        </authorList>
    </citation>
    <scope>NUCLEOTIDE SEQUENCE</scope>
    <source>
        <strain evidence="2">GVMAG-M-3300023184-62</strain>
    </source>
</reference>